<gene>
    <name evidence="3" type="ORF">ACG00X_07595</name>
</gene>
<evidence type="ECO:0000256" key="1">
    <source>
        <dbReference type="ARBA" id="ARBA00038494"/>
    </source>
</evidence>
<dbReference type="Pfam" id="PF00535">
    <property type="entry name" value="Glycos_transf_2"/>
    <property type="match status" value="1"/>
</dbReference>
<dbReference type="RefSeq" id="WP_394487471.1">
    <property type="nucleotide sequence ID" value="NZ_JBIGIA010000005.1"/>
</dbReference>
<dbReference type="GO" id="GO:0016757">
    <property type="term" value="F:glycosyltransferase activity"/>
    <property type="evidence" value="ECO:0007669"/>
    <property type="project" value="UniProtKB-KW"/>
</dbReference>
<dbReference type="InterPro" id="IPR011990">
    <property type="entry name" value="TPR-like_helical_dom_sf"/>
</dbReference>
<protein>
    <submittedName>
        <fullName evidence="3">Glycosyltransferase</fullName>
        <ecNumber evidence="3">2.4.-.-</ecNumber>
    </submittedName>
</protein>
<name>A0ABW7G416_9BURK</name>
<organism evidence="3 4">
    <name type="scientific">Pelomonas nitida</name>
    <dbReference type="NCBI Taxonomy" id="3299027"/>
    <lineage>
        <taxon>Bacteria</taxon>
        <taxon>Pseudomonadati</taxon>
        <taxon>Pseudomonadota</taxon>
        <taxon>Betaproteobacteria</taxon>
        <taxon>Burkholderiales</taxon>
        <taxon>Sphaerotilaceae</taxon>
        <taxon>Roseateles</taxon>
    </lineage>
</organism>
<sequence>MTAAAPSRRLALVVIARDEAPRIGRLLDSVRPWVDDMLVLDTGSVDETVQVARSHGARVEAFAWCDDFAAARNRALALADADWHLVLDADEWLISGGEALQALRQAPPQFVGALQLRDRFDQSPGQQAQATAWLSRVLPGTVRYAGRVHEQPQHALPVQRLALVVGHDGYVADRLADKRGRNRRLLARALADAPGDAYLWYQLGKDCAVYDEHQAAEDAFSQAAAWPAAAVAPWWLDLVARRLYALKCLGRHADAMDFAQAQMVAGAESPDFFFTIGDVLLDLAASQPAQAGEALPMAEAAWRQCLALGERAEQPGAVAGRGSFLAAHNLAVVLDGTGRADEAAALRAAHPWPC</sequence>
<dbReference type="Gene3D" id="1.25.40.10">
    <property type="entry name" value="Tetratricopeptide repeat domain"/>
    <property type="match status" value="1"/>
</dbReference>
<accession>A0ABW7G416</accession>
<keyword evidence="3" id="KW-0328">Glycosyltransferase</keyword>
<feature type="domain" description="Glycosyltransferase 2-like" evidence="2">
    <location>
        <begin position="13"/>
        <end position="96"/>
    </location>
</feature>
<comment type="similarity">
    <text evidence="1">Belongs to the glycosyltransferase 2 family. WaaE/KdtX subfamily.</text>
</comment>
<dbReference type="Gene3D" id="3.90.550.10">
    <property type="entry name" value="Spore Coat Polysaccharide Biosynthesis Protein SpsA, Chain A"/>
    <property type="match status" value="1"/>
</dbReference>
<dbReference type="PANTHER" id="PTHR43630">
    <property type="entry name" value="POLY-BETA-1,6-N-ACETYL-D-GLUCOSAMINE SYNTHASE"/>
    <property type="match status" value="1"/>
</dbReference>
<evidence type="ECO:0000313" key="3">
    <source>
        <dbReference type="EMBL" id="MFG6456693.1"/>
    </source>
</evidence>
<proteinExistence type="inferred from homology"/>
<dbReference type="SUPFAM" id="SSF53448">
    <property type="entry name" value="Nucleotide-diphospho-sugar transferases"/>
    <property type="match status" value="1"/>
</dbReference>
<dbReference type="InterPro" id="IPR029044">
    <property type="entry name" value="Nucleotide-diphossugar_trans"/>
</dbReference>
<evidence type="ECO:0000313" key="4">
    <source>
        <dbReference type="Proteomes" id="UP001606305"/>
    </source>
</evidence>
<dbReference type="InterPro" id="IPR001173">
    <property type="entry name" value="Glyco_trans_2-like"/>
</dbReference>
<keyword evidence="3" id="KW-0808">Transferase</keyword>
<dbReference type="EC" id="2.4.-.-" evidence="3"/>
<comment type="caution">
    <text evidence="3">The sequence shown here is derived from an EMBL/GenBank/DDBJ whole genome shotgun (WGS) entry which is preliminary data.</text>
</comment>
<dbReference type="PANTHER" id="PTHR43630:SF2">
    <property type="entry name" value="GLYCOSYLTRANSFERASE"/>
    <property type="match status" value="1"/>
</dbReference>
<dbReference type="SUPFAM" id="SSF48452">
    <property type="entry name" value="TPR-like"/>
    <property type="match status" value="1"/>
</dbReference>
<dbReference type="Proteomes" id="UP001606305">
    <property type="component" value="Unassembled WGS sequence"/>
</dbReference>
<keyword evidence="4" id="KW-1185">Reference proteome</keyword>
<dbReference type="EMBL" id="JBIGIA010000005">
    <property type="protein sequence ID" value="MFG6456693.1"/>
    <property type="molecule type" value="Genomic_DNA"/>
</dbReference>
<reference evidence="3 4" key="1">
    <citation type="submission" date="2024-09" db="EMBL/GenBank/DDBJ databases">
        <title>Novel species of the genus Pelomonas and Roseateles isolated from streams.</title>
        <authorList>
            <person name="Lu H."/>
        </authorList>
    </citation>
    <scope>NUCLEOTIDE SEQUENCE [LARGE SCALE GENOMIC DNA]</scope>
    <source>
        <strain evidence="3 4">BYS96W</strain>
    </source>
</reference>
<evidence type="ECO:0000259" key="2">
    <source>
        <dbReference type="Pfam" id="PF00535"/>
    </source>
</evidence>